<proteinExistence type="inferred from homology"/>
<comment type="pathway">
    <text evidence="1 5">Purine metabolism; purine nucleoside salvage.</text>
</comment>
<dbReference type="GO" id="GO:0004731">
    <property type="term" value="F:purine-nucleoside phosphorylase activity"/>
    <property type="evidence" value="ECO:0007669"/>
    <property type="project" value="UniProtKB-EC"/>
</dbReference>
<dbReference type="EMBL" id="CP021330">
    <property type="protein sequence ID" value="AVX05629.1"/>
    <property type="molecule type" value="Genomic_DNA"/>
</dbReference>
<dbReference type="SUPFAM" id="SSF53167">
    <property type="entry name" value="Purine and uridine phosphorylases"/>
    <property type="match status" value="1"/>
</dbReference>
<dbReference type="Proteomes" id="UP000258927">
    <property type="component" value="Chromosome"/>
</dbReference>
<keyword evidence="4 5" id="KW-0808">Transferase</keyword>
<dbReference type="InterPro" id="IPR011268">
    <property type="entry name" value="Purine_phosphorylase"/>
</dbReference>
<dbReference type="AlphaFoldDB" id="A0A2R4MIA2"/>
<feature type="binding site" evidence="6">
    <location>
        <position position="110"/>
    </location>
    <ligand>
        <name>phosphate</name>
        <dbReference type="ChEBI" id="CHEBI:43474"/>
    </ligand>
</feature>
<evidence type="ECO:0000256" key="3">
    <source>
        <dbReference type="ARBA" id="ARBA00022676"/>
    </source>
</evidence>
<comment type="function">
    <text evidence="5">The purine nucleoside phosphorylases catalyze the phosphorolytic breakdown of the N-glycosidic bond in the beta-(deoxy)ribonucleoside molecules, with the formation of the corresponding free purine bases and pentose-1-phosphate.</text>
</comment>
<dbReference type="CDD" id="cd09009">
    <property type="entry name" value="PNP-EcPNPII_like"/>
    <property type="match status" value="1"/>
</dbReference>
<dbReference type="GO" id="GO:0009116">
    <property type="term" value="P:nucleoside metabolic process"/>
    <property type="evidence" value="ECO:0007669"/>
    <property type="project" value="InterPro"/>
</dbReference>
<dbReference type="STRING" id="1122213.GCA_000423365_00816"/>
<feature type="binding site" evidence="6">
    <location>
        <position position="206"/>
    </location>
    <ligand>
        <name>phosphate</name>
        <dbReference type="ChEBI" id="CHEBI:43474"/>
    </ligand>
</feature>
<comment type="similarity">
    <text evidence="2 5">Belongs to the PNP/MTAP phosphorylase family.</text>
</comment>
<dbReference type="EC" id="2.4.2.1" evidence="5"/>
<feature type="domain" description="Nucleoside phosphorylase" evidence="7">
    <location>
        <begin position="22"/>
        <end position="264"/>
    </location>
</feature>
<dbReference type="InterPro" id="IPR000845">
    <property type="entry name" value="Nucleoside_phosphorylase_d"/>
</dbReference>
<dbReference type="GO" id="GO:0005737">
    <property type="term" value="C:cytoplasm"/>
    <property type="evidence" value="ECO:0007669"/>
    <property type="project" value="TreeGrafter"/>
</dbReference>
<dbReference type="UniPathway" id="UPA00606"/>
<feature type="binding site" evidence="6">
    <location>
        <position position="229"/>
    </location>
    <ligand>
        <name>a purine D-ribonucleoside</name>
        <dbReference type="ChEBI" id="CHEBI:142355"/>
    </ligand>
</feature>
<dbReference type="NCBIfam" id="NF006054">
    <property type="entry name" value="PRK08202.1"/>
    <property type="match status" value="1"/>
</dbReference>
<name>A0A2R4MIA2_9HYPH</name>
<dbReference type="PANTHER" id="PTHR11904">
    <property type="entry name" value="METHYLTHIOADENOSINE/PURINE NUCLEOSIDE PHOSPHORYLASE"/>
    <property type="match status" value="1"/>
</dbReference>
<dbReference type="RefSeq" id="WP_117396452.1">
    <property type="nucleotide sequence ID" value="NZ_CP021330.1"/>
</dbReference>
<dbReference type="NCBIfam" id="TIGR01697">
    <property type="entry name" value="PNPH-PUNA-XAPA"/>
    <property type="match status" value="1"/>
</dbReference>
<protein>
    <recommendedName>
        <fullName evidence="5">Purine nucleoside phosphorylase</fullName>
        <ecNumber evidence="5">2.4.2.1</ecNumber>
    </recommendedName>
    <alternativeName>
        <fullName evidence="5">Inosine-guanosine phosphorylase</fullName>
    </alternativeName>
</protein>
<dbReference type="InterPro" id="IPR035994">
    <property type="entry name" value="Nucleoside_phosphorylase_sf"/>
</dbReference>
<dbReference type="Pfam" id="PF01048">
    <property type="entry name" value="PNP_UDP_1"/>
    <property type="match status" value="1"/>
</dbReference>
<sequence length="266" mass="28696">MTAKYNMRLIQERAGDEPIAAALVLGSGFAALGDMLKNPVTINYDALQGFPGGGVTGHGKDLLIGYLEGKRVALLTGRAHYYEHGNAAAMKMALRTLAGLGIDTLMLTNAAGSIVEDIQPGDLMQITDHINYSGLNPLIGEVGDKRFVNMANAYDPTLRQKALDIAERDSLGLKQGVYTWYSGPSFETPAEIRMIQGFGAQAVGMSTVPECILGRYYDMRVWGCSFITNMGAGMSDEHLSHDHTQTMVASGGERMQSLLTKMIAEL</sequence>
<reference evidence="8 9" key="1">
    <citation type="submission" date="2017-05" db="EMBL/GenBank/DDBJ databases">
        <title>Genome Analysis of Maritalea myrionectae HL2708#5.</title>
        <authorList>
            <consortium name="Cotde Inc.-PKNU"/>
            <person name="Jang D."/>
            <person name="Oh H.-M."/>
        </authorList>
    </citation>
    <scope>NUCLEOTIDE SEQUENCE [LARGE SCALE GENOMIC DNA]</scope>
    <source>
        <strain evidence="8 9">HL2708#5</strain>
    </source>
</reference>
<evidence type="ECO:0000259" key="7">
    <source>
        <dbReference type="Pfam" id="PF01048"/>
    </source>
</evidence>
<feature type="binding site" evidence="6">
    <location>
        <begin position="78"/>
        <end position="80"/>
    </location>
    <ligand>
        <name>phosphate</name>
        <dbReference type="ChEBI" id="CHEBI:43474"/>
    </ligand>
</feature>
<dbReference type="Gene3D" id="3.40.50.1580">
    <property type="entry name" value="Nucleoside phosphorylase domain"/>
    <property type="match status" value="1"/>
</dbReference>
<evidence type="ECO:0000256" key="4">
    <source>
        <dbReference type="ARBA" id="ARBA00022679"/>
    </source>
</evidence>
<feature type="binding site" evidence="6">
    <location>
        <position position="187"/>
    </location>
    <ligand>
        <name>a purine D-ribonucleoside</name>
        <dbReference type="ChEBI" id="CHEBI:142355"/>
    </ligand>
</feature>
<feature type="binding site" evidence="6">
    <location>
        <position position="58"/>
    </location>
    <ligand>
        <name>phosphate</name>
        <dbReference type="ChEBI" id="CHEBI:43474"/>
    </ligand>
</feature>
<feature type="binding site" evidence="6">
    <location>
        <position position="27"/>
    </location>
    <ligand>
        <name>phosphate</name>
        <dbReference type="ChEBI" id="CHEBI:43474"/>
    </ligand>
</feature>
<gene>
    <name evidence="8" type="ORF">MXMO3_03123</name>
</gene>
<evidence type="ECO:0000256" key="5">
    <source>
        <dbReference type="PIRNR" id="PIRNR000477"/>
    </source>
</evidence>
<accession>A0A2R4MIA2</accession>
<evidence type="ECO:0000313" key="9">
    <source>
        <dbReference type="Proteomes" id="UP000258927"/>
    </source>
</evidence>
<evidence type="ECO:0000313" key="8">
    <source>
        <dbReference type="EMBL" id="AVX05629.1"/>
    </source>
</evidence>
<evidence type="ECO:0000256" key="1">
    <source>
        <dbReference type="ARBA" id="ARBA00005058"/>
    </source>
</evidence>
<dbReference type="KEGG" id="mmyr:MXMO3_03123"/>
<evidence type="ECO:0000256" key="6">
    <source>
        <dbReference type="PIRSR" id="PIRSR000477-2"/>
    </source>
</evidence>
<dbReference type="PIRSF" id="PIRSF000477">
    <property type="entry name" value="PurNPase"/>
    <property type="match status" value="1"/>
</dbReference>
<evidence type="ECO:0000256" key="2">
    <source>
        <dbReference type="ARBA" id="ARBA00006751"/>
    </source>
</evidence>
<dbReference type="PANTHER" id="PTHR11904:SF9">
    <property type="entry name" value="PURINE NUCLEOSIDE PHOSPHORYLASE-RELATED"/>
    <property type="match status" value="1"/>
</dbReference>
<keyword evidence="3 5" id="KW-0328">Glycosyltransferase</keyword>
<keyword evidence="9" id="KW-1185">Reference proteome</keyword>
<organism evidence="8 9">
    <name type="scientific">Maritalea myrionectae</name>
    <dbReference type="NCBI Taxonomy" id="454601"/>
    <lineage>
        <taxon>Bacteria</taxon>
        <taxon>Pseudomonadati</taxon>
        <taxon>Pseudomonadota</taxon>
        <taxon>Alphaproteobacteria</taxon>
        <taxon>Hyphomicrobiales</taxon>
        <taxon>Devosiaceae</taxon>
        <taxon>Maritalea</taxon>
    </lineage>
</organism>